<feature type="region of interest" description="Disordered" evidence="1">
    <location>
        <begin position="1"/>
        <end position="82"/>
    </location>
</feature>
<feature type="compositionally biased region" description="Basic and acidic residues" evidence="1">
    <location>
        <begin position="284"/>
        <end position="296"/>
    </location>
</feature>
<organism evidence="2 3">
    <name type="scientific">Neonectria punicea</name>
    <dbReference type="NCBI Taxonomy" id="979145"/>
    <lineage>
        <taxon>Eukaryota</taxon>
        <taxon>Fungi</taxon>
        <taxon>Dikarya</taxon>
        <taxon>Ascomycota</taxon>
        <taxon>Pezizomycotina</taxon>
        <taxon>Sordariomycetes</taxon>
        <taxon>Hypocreomycetidae</taxon>
        <taxon>Hypocreales</taxon>
        <taxon>Nectriaceae</taxon>
        <taxon>Neonectria</taxon>
    </lineage>
</organism>
<protein>
    <submittedName>
        <fullName evidence="2">Uncharacterized protein</fullName>
    </submittedName>
</protein>
<dbReference type="EMBL" id="JAZAVJ010000141">
    <property type="protein sequence ID" value="KAK7413067.1"/>
    <property type="molecule type" value="Genomic_DNA"/>
</dbReference>
<sequence>METPVKRSSRVRRPSIKAAASPPVANSTPKKEFTPNAKPVSGAIRSRNRTSSVSSSIINPSSISKPKITSKPSDNSSTTASPKAISNAIASLSFEYQVPIAISQDDNDQKMIREVMEIYINDGAKNWDSNTKIAFVKALSLIKTTPSAETVTSNHGIWRAVVQRREGWNWAYWIVFRAIYGKAVLESRTHITDGIKEMFPNTDIWSATTPTAMASTTSNACPVARASNGRKSNEKKFNERKRPRHHILDTSGGLLGQNTIPESKKRRFEAVILSPRVLSPPGSSKDRESDEKHTPPRETTVGSLKSPVSEANANEASLQHIASTVPTDDSAAVADTIQKTSTPSQEAEIATDAHQGTENITVATTIPEIDTTTTDTIVVGSHQSTDATTTAGNVDAVAKPLNTAKATDKPAESNSQADRDSIFHQMKEELSAQFAAQLHESECRTQLRVEELVKSLPSSRLANGHACELYAQMLSIKQRLSALEEANRVRLSAAATFNIPAALTAEDTRRALEALGHQVQKCTRDIYQLHTGQLYEEDPMLSCIKREPIPE</sequence>
<name>A0ABR1GW55_9HYPO</name>
<proteinExistence type="predicted"/>
<comment type="caution">
    <text evidence="2">The sequence shown here is derived from an EMBL/GenBank/DDBJ whole genome shotgun (WGS) entry which is preliminary data.</text>
</comment>
<feature type="compositionally biased region" description="Low complexity" evidence="1">
    <location>
        <begin position="49"/>
        <end position="73"/>
    </location>
</feature>
<accession>A0ABR1GW55</accession>
<keyword evidence="3" id="KW-1185">Reference proteome</keyword>
<reference evidence="2 3" key="1">
    <citation type="journal article" date="2025" name="Microbiol. Resour. Announc.">
        <title>Draft genome sequences for Neonectria magnoliae and Neonectria punicea, canker pathogens of Liriodendron tulipifera and Acer saccharum in West Virginia.</title>
        <authorList>
            <person name="Petronek H.M."/>
            <person name="Kasson M.T."/>
            <person name="Metheny A.M."/>
            <person name="Stauder C.M."/>
            <person name="Lovett B."/>
            <person name="Lynch S.C."/>
            <person name="Garnas J.R."/>
            <person name="Kasson L.R."/>
            <person name="Stajich J.E."/>
        </authorList>
    </citation>
    <scope>NUCLEOTIDE SEQUENCE [LARGE SCALE GENOMIC DNA]</scope>
    <source>
        <strain evidence="2 3">NRRL 64653</strain>
    </source>
</reference>
<evidence type="ECO:0000313" key="3">
    <source>
        <dbReference type="Proteomes" id="UP001498476"/>
    </source>
</evidence>
<evidence type="ECO:0000256" key="1">
    <source>
        <dbReference type="SAM" id="MobiDB-lite"/>
    </source>
</evidence>
<evidence type="ECO:0000313" key="2">
    <source>
        <dbReference type="EMBL" id="KAK7413067.1"/>
    </source>
</evidence>
<feature type="region of interest" description="Disordered" evidence="1">
    <location>
        <begin position="223"/>
        <end position="314"/>
    </location>
</feature>
<dbReference type="Proteomes" id="UP001498476">
    <property type="component" value="Unassembled WGS sequence"/>
</dbReference>
<gene>
    <name evidence="2" type="ORF">QQX98_008075</name>
</gene>